<sequence length="411" mass="47785">MQAQKKRVLILASVASMIDQFNIPNIQLLLEMGYDVHVACNFEEGNTCSRQQVYRLRKVLLKMHVPGHQWDCPRSAKAVRKCCRAYYQLLKLSEKYHFSWMHCHSPVGGVLARMAAHKQGIKIIYTAHGFHFYRGAPIKNWLLYYPVEKLLAHWTDVLLTVNKEDYCLAKKKLKAAKIVYLKGVGIDVRKFQKHTDKDYISDISNTGIDFRKRYRIPEHAAILLSVGELSRRKNHQMVISAMRGLAGQEVHYIICGQGKLKNMLMRKAKRAKTLRQIHMVGFQENVTVFYRNADIFVFPSKQEGLPVALMEAMACGLPCIVSDIRGNRDLVADDKKDCGGIRFSLKQPQKLQEALNLLIENPQLRDSCRRFNQEKIWEYDLHIVMHRMEKVYRWLDRWVKYENSSGVDVYL</sequence>
<evidence type="ECO:0008006" key="5">
    <source>
        <dbReference type="Google" id="ProtNLM"/>
    </source>
</evidence>
<dbReference type="SUPFAM" id="SSF53756">
    <property type="entry name" value="UDP-Glycosyltransferase/glycogen phosphorylase"/>
    <property type="match status" value="1"/>
</dbReference>
<dbReference type="InterPro" id="IPR001296">
    <property type="entry name" value="Glyco_trans_1"/>
</dbReference>
<dbReference type="InterPro" id="IPR050194">
    <property type="entry name" value="Glycosyltransferase_grp1"/>
</dbReference>
<dbReference type="Pfam" id="PF13477">
    <property type="entry name" value="Glyco_trans_4_2"/>
    <property type="match status" value="1"/>
</dbReference>
<name>N2AL59_9FIRM</name>
<dbReference type="Proteomes" id="UP000012589">
    <property type="component" value="Unassembled WGS sequence"/>
</dbReference>
<dbReference type="STRING" id="1235802.C823_02372"/>
<evidence type="ECO:0000259" key="1">
    <source>
        <dbReference type="Pfam" id="PF00534"/>
    </source>
</evidence>
<keyword evidence="4" id="KW-1185">Reference proteome</keyword>
<gene>
    <name evidence="3" type="ORF">C823_02372</name>
</gene>
<accession>N2AL59</accession>
<dbReference type="PATRIC" id="fig|1235802.3.peg.2510"/>
<dbReference type="PANTHER" id="PTHR45947">
    <property type="entry name" value="SULFOQUINOVOSYL TRANSFERASE SQD2"/>
    <property type="match status" value="1"/>
</dbReference>
<protein>
    <recommendedName>
        <fullName evidence="5">Glycosyltransferase subfamily 4-like N-terminal domain-containing protein</fullName>
    </recommendedName>
</protein>
<dbReference type="PANTHER" id="PTHR45947:SF3">
    <property type="entry name" value="SULFOQUINOVOSYL TRANSFERASE SQD2"/>
    <property type="match status" value="1"/>
</dbReference>
<dbReference type="EMBL" id="AQFT01000072">
    <property type="protein sequence ID" value="EMZ27248.1"/>
    <property type="molecule type" value="Genomic_DNA"/>
</dbReference>
<comment type="caution">
    <text evidence="3">The sequence shown here is derived from an EMBL/GenBank/DDBJ whole genome shotgun (WGS) entry which is preliminary data.</text>
</comment>
<dbReference type="eggNOG" id="COG0438">
    <property type="taxonomic scope" value="Bacteria"/>
</dbReference>
<dbReference type="GO" id="GO:0016758">
    <property type="term" value="F:hexosyltransferase activity"/>
    <property type="evidence" value="ECO:0007669"/>
    <property type="project" value="TreeGrafter"/>
</dbReference>
<dbReference type="OrthoDB" id="1771215at2"/>
<reference evidence="3 4" key="1">
    <citation type="journal article" date="2014" name="Genome Announc.">
        <title>Draft genome sequences of the altered schaedler flora, a defined bacterial community from gnotobiotic mice.</title>
        <authorList>
            <person name="Wannemuehler M.J."/>
            <person name="Overstreet A.M."/>
            <person name="Ward D.V."/>
            <person name="Phillips G.J."/>
        </authorList>
    </citation>
    <scope>NUCLEOTIDE SEQUENCE [LARGE SCALE GENOMIC DNA]</scope>
    <source>
        <strain evidence="3 4">ASF492</strain>
    </source>
</reference>
<evidence type="ECO:0000313" key="4">
    <source>
        <dbReference type="Proteomes" id="UP000012589"/>
    </source>
</evidence>
<dbReference type="InterPro" id="IPR028098">
    <property type="entry name" value="Glyco_trans_4-like_N"/>
</dbReference>
<dbReference type="Pfam" id="PF00534">
    <property type="entry name" value="Glycos_transf_1"/>
    <property type="match status" value="1"/>
</dbReference>
<organism evidence="3 4">
    <name type="scientific">Eubacterium plexicaudatum ASF492</name>
    <dbReference type="NCBI Taxonomy" id="1235802"/>
    <lineage>
        <taxon>Bacteria</taxon>
        <taxon>Bacillati</taxon>
        <taxon>Bacillota</taxon>
        <taxon>Clostridia</taxon>
        <taxon>Eubacteriales</taxon>
        <taxon>Eubacteriaceae</taxon>
        <taxon>Eubacterium</taxon>
    </lineage>
</organism>
<feature type="domain" description="Glycosyl transferase family 1" evidence="1">
    <location>
        <begin position="210"/>
        <end position="372"/>
    </location>
</feature>
<evidence type="ECO:0000259" key="2">
    <source>
        <dbReference type="Pfam" id="PF13477"/>
    </source>
</evidence>
<dbReference type="AlphaFoldDB" id="N2AL59"/>
<dbReference type="HOGENOM" id="CLU_009583_0_1_9"/>
<feature type="domain" description="Glycosyltransferase subfamily 4-like N-terminal" evidence="2">
    <location>
        <begin position="21"/>
        <end position="157"/>
    </location>
</feature>
<proteinExistence type="predicted"/>
<dbReference type="Gene3D" id="3.40.50.2000">
    <property type="entry name" value="Glycogen Phosphorylase B"/>
    <property type="match status" value="2"/>
</dbReference>
<evidence type="ECO:0000313" key="3">
    <source>
        <dbReference type="EMBL" id="EMZ27248.1"/>
    </source>
</evidence>